<reference evidence="1" key="1">
    <citation type="submission" date="2020-05" db="EMBL/GenBank/DDBJ databases">
        <title>Large-scale comparative analyses of tick genomes elucidate their genetic diversity and vector capacities.</title>
        <authorList>
            <person name="Jia N."/>
            <person name="Wang J."/>
            <person name="Shi W."/>
            <person name="Du L."/>
            <person name="Sun Y."/>
            <person name="Zhan W."/>
            <person name="Jiang J."/>
            <person name="Wang Q."/>
            <person name="Zhang B."/>
            <person name="Ji P."/>
            <person name="Sakyi L.B."/>
            <person name="Cui X."/>
            <person name="Yuan T."/>
            <person name="Jiang B."/>
            <person name="Yang W."/>
            <person name="Lam T.T.-Y."/>
            <person name="Chang Q."/>
            <person name="Ding S."/>
            <person name="Wang X."/>
            <person name="Zhu J."/>
            <person name="Ruan X."/>
            <person name="Zhao L."/>
            <person name="Wei J."/>
            <person name="Que T."/>
            <person name="Du C."/>
            <person name="Cheng J."/>
            <person name="Dai P."/>
            <person name="Han X."/>
            <person name="Huang E."/>
            <person name="Gao Y."/>
            <person name="Liu J."/>
            <person name="Shao H."/>
            <person name="Ye R."/>
            <person name="Li L."/>
            <person name="Wei W."/>
            <person name="Wang X."/>
            <person name="Wang C."/>
            <person name="Yang T."/>
            <person name="Huo Q."/>
            <person name="Li W."/>
            <person name="Guo W."/>
            <person name="Chen H."/>
            <person name="Zhou L."/>
            <person name="Ni X."/>
            <person name="Tian J."/>
            <person name="Zhou Y."/>
            <person name="Sheng Y."/>
            <person name="Liu T."/>
            <person name="Pan Y."/>
            <person name="Xia L."/>
            <person name="Li J."/>
            <person name="Zhao F."/>
            <person name="Cao W."/>
        </authorList>
    </citation>
    <scope>NUCLEOTIDE SEQUENCE</scope>
    <source>
        <strain evidence="1">Hyas-2018</strain>
    </source>
</reference>
<dbReference type="EMBL" id="CM023487">
    <property type="protein sequence ID" value="KAH6926937.1"/>
    <property type="molecule type" value="Genomic_DNA"/>
</dbReference>
<evidence type="ECO:0000313" key="2">
    <source>
        <dbReference type="Proteomes" id="UP000821845"/>
    </source>
</evidence>
<accession>A0ACB7RYP9</accession>
<comment type="caution">
    <text evidence="1">The sequence shown here is derived from an EMBL/GenBank/DDBJ whole genome shotgun (WGS) entry which is preliminary data.</text>
</comment>
<dbReference type="Proteomes" id="UP000821845">
    <property type="component" value="Chromosome 7"/>
</dbReference>
<organism evidence="1 2">
    <name type="scientific">Hyalomma asiaticum</name>
    <name type="common">Tick</name>
    <dbReference type="NCBI Taxonomy" id="266040"/>
    <lineage>
        <taxon>Eukaryota</taxon>
        <taxon>Metazoa</taxon>
        <taxon>Ecdysozoa</taxon>
        <taxon>Arthropoda</taxon>
        <taxon>Chelicerata</taxon>
        <taxon>Arachnida</taxon>
        <taxon>Acari</taxon>
        <taxon>Parasitiformes</taxon>
        <taxon>Ixodida</taxon>
        <taxon>Ixodoidea</taxon>
        <taxon>Ixodidae</taxon>
        <taxon>Hyalomminae</taxon>
        <taxon>Hyalomma</taxon>
    </lineage>
</organism>
<gene>
    <name evidence="1" type="ORF">HPB50_024274</name>
</gene>
<sequence>MTPAHRTPLFFVQRAPHCLQQTERLPPPGFAARRAGRYVSGIIRTANVVNSDGSGNAFFQAATSSSAECLTGPPPVVGRQHTNEPRPLQLPASSALRRNEAANVAKRSQELTAARWL</sequence>
<evidence type="ECO:0000313" key="1">
    <source>
        <dbReference type="EMBL" id="KAH6926937.1"/>
    </source>
</evidence>
<protein>
    <submittedName>
        <fullName evidence="1">Uncharacterized protein</fullName>
    </submittedName>
</protein>
<keyword evidence="2" id="KW-1185">Reference proteome</keyword>
<proteinExistence type="predicted"/>
<name>A0ACB7RYP9_HYAAI</name>